<protein>
    <recommendedName>
        <fullName evidence="2">Membrane protein 6-pyruvoyl-tetrahydropterin synthase-related domain-containing protein</fullName>
    </recommendedName>
</protein>
<dbReference type="Proteomes" id="UP000034013">
    <property type="component" value="Unassembled WGS sequence"/>
</dbReference>
<feature type="transmembrane region" description="Helical" evidence="1">
    <location>
        <begin position="254"/>
        <end position="274"/>
    </location>
</feature>
<accession>A0A0G0VHY1</accession>
<comment type="caution">
    <text evidence="3">The sequence shown here is derived from an EMBL/GenBank/DDBJ whole genome shotgun (WGS) entry which is preliminary data.</text>
</comment>
<keyword evidence="1" id="KW-1133">Transmembrane helix</keyword>
<keyword evidence="1" id="KW-0472">Membrane</keyword>
<evidence type="ECO:0000313" key="4">
    <source>
        <dbReference type="Proteomes" id="UP000034013"/>
    </source>
</evidence>
<gene>
    <name evidence="3" type="ORF">UU16_C0058G0007</name>
</gene>
<feature type="domain" description="Membrane protein 6-pyruvoyl-tetrahydropterin synthase-related" evidence="2">
    <location>
        <begin position="22"/>
        <end position="331"/>
    </location>
</feature>
<feature type="transmembrane region" description="Helical" evidence="1">
    <location>
        <begin position="49"/>
        <end position="67"/>
    </location>
</feature>
<feature type="transmembrane region" description="Helical" evidence="1">
    <location>
        <begin position="281"/>
        <end position="299"/>
    </location>
</feature>
<dbReference type="InterPro" id="IPR018776">
    <property type="entry name" value="Membrane_prot_PTPS-rel_domain"/>
</dbReference>
<feature type="transmembrane region" description="Helical" evidence="1">
    <location>
        <begin position="87"/>
        <end position="109"/>
    </location>
</feature>
<dbReference type="AlphaFoldDB" id="A0A0G0VHY1"/>
<dbReference type="Pfam" id="PF10131">
    <property type="entry name" value="PTPS_related"/>
    <property type="match status" value="1"/>
</dbReference>
<evidence type="ECO:0000259" key="2">
    <source>
        <dbReference type="Pfam" id="PF10131"/>
    </source>
</evidence>
<name>A0A0G0VHY1_9BACT</name>
<evidence type="ECO:0000256" key="1">
    <source>
        <dbReference type="SAM" id="Phobius"/>
    </source>
</evidence>
<feature type="transmembrane region" description="Helical" evidence="1">
    <location>
        <begin position="216"/>
        <end position="234"/>
    </location>
</feature>
<proteinExistence type="predicted"/>
<keyword evidence="1" id="KW-0812">Transmembrane</keyword>
<evidence type="ECO:0000313" key="3">
    <source>
        <dbReference type="EMBL" id="KKR71600.1"/>
    </source>
</evidence>
<organism evidence="3 4">
    <name type="scientific">Candidatus Woesebacteria bacterium GW2011_GWA2_40_7</name>
    <dbReference type="NCBI Taxonomy" id="1618562"/>
    <lineage>
        <taxon>Bacteria</taxon>
        <taxon>Candidatus Woeseibacteriota</taxon>
    </lineage>
</organism>
<reference evidence="3 4" key="1">
    <citation type="journal article" date="2015" name="Nature">
        <title>rRNA introns, odd ribosomes, and small enigmatic genomes across a large radiation of phyla.</title>
        <authorList>
            <person name="Brown C.T."/>
            <person name="Hug L.A."/>
            <person name="Thomas B.C."/>
            <person name="Sharon I."/>
            <person name="Castelle C.J."/>
            <person name="Singh A."/>
            <person name="Wilkins M.J."/>
            <person name="Williams K.H."/>
            <person name="Banfield J.F."/>
        </authorList>
    </citation>
    <scope>NUCLEOTIDE SEQUENCE [LARGE SCALE GENOMIC DNA]</scope>
</reference>
<feature type="transmembrane region" description="Helical" evidence="1">
    <location>
        <begin position="429"/>
        <end position="447"/>
    </location>
</feature>
<dbReference type="EMBL" id="LBZO01000058">
    <property type="protein sequence ID" value="KKR71600.1"/>
    <property type="molecule type" value="Genomic_DNA"/>
</dbReference>
<feature type="transmembrane region" description="Helical" evidence="1">
    <location>
        <begin position="121"/>
        <end position="142"/>
    </location>
</feature>
<feature type="non-terminal residue" evidence="3">
    <location>
        <position position="1"/>
    </location>
</feature>
<sequence>ETEEDFLKTIQTLRQRELLPAFGKIPGTVSAILYLFAPYRALDSYVRGAVGESFALAIIPLVYYLYLRLIKTKEKKYFALATVSMSLLLVSHNIMTLIFTPLIVIWVLFLLHKDKWNGFKIAILSLGLAVGISAFFILPAFLEKSLVQTEALTRNELDFRAQFVKVSQLFIDRSWNYAGSQPQSANTISYQIGWPHWWLVVLSLVAVIFCRKRKDIALFTFYFLLFTFGVYMTHNKSSFVWERINILAFVQFPWRFLSVVIFTSSLIGGYFISLFSGKTRYLFAITFSLLAILLNWQYFKPEHFYFNLTDKELLSGQNFIDQQKGALLDYLPKTALEPRELAPVAPYVVSGKVKISDFINKSDRWSFKTNAESESKIEIPVFDFPGWTVFVNGKESVHTNDNVLGRIGITIPEGMSSIEGRFKNTPIRILGNNLTVLSFIILVLIYAKGRKIFS</sequence>
<feature type="transmembrane region" description="Helical" evidence="1">
    <location>
        <begin position="192"/>
        <end position="209"/>
    </location>
</feature>